<reference evidence="1" key="1">
    <citation type="submission" date="2010-03" db="EMBL/GenBank/DDBJ databases">
        <title>The genome sequence of Ruminococcus sp. 18P13.</title>
        <authorList>
            <consortium name="metaHIT consortium -- http://www.metahit.eu/"/>
            <person name="Pajon A."/>
            <person name="Turner K."/>
            <person name="Parkhill J."/>
            <person name="Bernalier A."/>
        </authorList>
    </citation>
    <scope>NUCLEOTIDE SEQUENCE [LARGE SCALE GENOMIC DNA]</scope>
    <source>
        <strain evidence="1">Type strain: 18P13</strain>
    </source>
</reference>
<accession>D4L9L2</accession>
<dbReference type="KEGG" id="rch:RUM_00290"/>
<proteinExistence type="predicted"/>
<dbReference type="Proteomes" id="UP000007054">
    <property type="component" value="Chromosome"/>
</dbReference>
<dbReference type="HOGENOM" id="CLU_2438961_0_0_9"/>
<dbReference type="EMBL" id="FP929052">
    <property type="protein sequence ID" value="CBL16307.1"/>
    <property type="molecule type" value="Genomic_DNA"/>
</dbReference>
<evidence type="ECO:0000313" key="2">
    <source>
        <dbReference type="Proteomes" id="UP000007054"/>
    </source>
</evidence>
<evidence type="ECO:0000313" key="1">
    <source>
        <dbReference type="EMBL" id="CBL16307.1"/>
    </source>
</evidence>
<name>D4L9L2_RUMC1</name>
<sequence length="90" mass="10264">MYTVICTSVLETRTAPDQSLTYEVVVHPVCVESHCALSYGIRIYNDTRFAEQMDLTLSKREILEFLNLLARNTAQPEELHDLAEDFLASL</sequence>
<dbReference type="BioCyc" id="RCHA213810:RUM_RS00115-MONOMER"/>
<reference evidence="1" key="2">
    <citation type="submission" date="2010-03" db="EMBL/GenBank/DDBJ databases">
        <authorList>
            <person name="Pajon A."/>
        </authorList>
    </citation>
    <scope>NUCLEOTIDE SEQUENCE</scope>
    <source>
        <strain evidence="1">Type strain: 18P13</strain>
    </source>
</reference>
<protein>
    <submittedName>
        <fullName evidence="1">Uncharacterized protein</fullName>
    </submittedName>
</protein>
<dbReference type="Pfam" id="PF20124">
    <property type="entry name" value="DUF6514"/>
    <property type="match status" value="1"/>
</dbReference>
<organism evidence="1 2">
    <name type="scientific">Ruminococcus champanellensis (strain DSM 18848 / JCM 17042 / KCTC 15320 / 18P13)</name>
    <dbReference type="NCBI Taxonomy" id="213810"/>
    <lineage>
        <taxon>Bacteria</taxon>
        <taxon>Bacillati</taxon>
        <taxon>Bacillota</taxon>
        <taxon>Clostridia</taxon>
        <taxon>Eubacteriales</taxon>
        <taxon>Oscillospiraceae</taxon>
        <taxon>Ruminococcus</taxon>
    </lineage>
</organism>
<dbReference type="InterPro" id="IPR017016">
    <property type="entry name" value="UCP033595"/>
</dbReference>
<gene>
    <name evidence="1" type="ordered locus">RUM_00290</name>
</gene>
<dbReference type="AlphaFoldDB" id="D4L9L2"/>
<keyword evidence="2" id="KW-1185">Reference proteome</keyword>
<dbReference type="PATRIC" id="fig|213810.4.peg.131"/>
<dbReference type="GeneID" id="83154888"/>
<dbReference type="RefSeq" id="WP_015557215.1">
    <property type="nucleotide sequence ID" value="NC_021039.1"/>
</dbReference>